<name>A0A9C7BWU4_9VIRU</name>
<evidence type="ECO:0000313" key="2">
    <source>
        <dbReference type="EMBL" id="BDT63021.1"/>
    </source>
</evidence>
<feature type="region of interest" description="Disordered" evidence="1">
    <location>
        <begin position="696"/>
        <end position="719"/>
    </location>
</feature>
<dbReference type="EMBL" id="LC738880">
    <property type="protein sequence ID" value="BDT63021.1"/>
    <property type="molecule type" value="Genomic_DNA"/>
</dbReference>
<feature type="compositionally biased region" description="Basic and acidic residues" evidence="1">
    <location>
        <begin position="701"/>
        <end position="719"/>
    </location>
</feature>
<organism evidence="2">
    <name type="scientific">Trachysalambria curvirostris nimavirus</name>
    <dbReference type="NCBI Taxonomy" id="2984282"/>
    <lineage>
        <taxon>Viruses</taxon>
        <taxon>Viruses incertae sedis</taxon>
        <taxon>Naldaviricetes</taxon>
        <taxon>Nimaviridae</taxon>
    </lineage>
</organism>
<reference evidence="2" key="1">
    <citation type="submission" date="2022-10" db="EMBL/GenBank/DDBJ databases">
        <title>Genome sequences of endogenous nimaviruses in decapod crustaceans.</title>
        <authorList>
            <person name="Kawato S."/>
            <person name="Nozaki R."/>
            <person name="Kondo H."/>
            <person name="Hirono I."/>
        </authorList>
    </citation>
    <scope>NUCLEOTIDE SEQUENCE</scope>
    <source>
        <strain evidence="2">Ube2021</strain>
    </source>
</reference>
<evidence type="ECO:0000256" key="1">
    <source>
        <dbReference type="SAM" id="MobiDB-lite"/>
    </source>
</evidence>
<sequence length="838" mass="93369">MAVHYASHLVYGKVDYTQCSTDNNCVSISVDFGQNHRTDLHQSEKAEETGDDDRYDTAALAAPTEKVDHAHLPYLLSGHGKRIPDSKSKAILSRARMILSERDTSQKQFTALKSRAAFYSVLKFETGAVIVVGLQDPSLTKLCVAKAVTDIADTLTYPIKIRSVSIVNTVSTFNRFHLNFTRISEFFNRHCVAYIYNPETFPGMFFKLRVPAQKLGEGETLGGYYTKVAAMRDSKCPSFRMSDWLRVKTVLTFKVGKNTVLGECGRDDVSVISKLLFGLFHYFMDHNIKLSRKEAKRLRDRYGIPPLEWYLHVDILFHSHPYVKPTRGEVEEAMIKNDSTGIIDETYYGNGNYPEAPLSANLLPSTEDTVRALDAMVEQKLCGPTVWHRRCVLVSDRPRGWWRKKKERSDPFDLLYVGSAAEPLASGMNGKVATAQGNWWLEEKFGTVKDQLVDLCYSEIINECEDANLIPAALIRNYVPTDAQRRLASIMFKWQATTQSGKSSSVPSLSKYDNYVAISGRYSLAGARGHNVRNIHLKHSVSIARLETHLAAYKFISGNLLTGIAPGLAEFLGTDVYSLLSLIKNVPKSRGHTLCISNEQLRNSSSAFKTPGDAFFSDVFDETDIRSQSCRLPKPMATAQAGGSSITACEVCGAALAGDLSYITRSLCEYCDEQSVQYTENALCDIRTGGRAKTILSGEDTTGRHGSRDVKAEESNEVGDRRSVKRMRYTPSDFIESVVNFRDEQTGVPKVGLEFKVNDVFDTLISTRGMEDRPTANYRTSLHTDTQNKSNLTKFLVAALRESGASEDEAEVFNRILGSERGLTLLCELTRGDSKTTV</sequence>
<protein>
    <submittedName>
        <fullName evidence="2">Wsv303-like protein</fullName>
    </submittedName>
</protein>
<accession>A0A9C7BWU4</accession>
<proteinExistence type="predicted"/>